<dbReference type="InterPro" id="IPR051089">
    <property type="entry name" value="prtT"/>
</dbReference>
<keyword evidence="3" id="KW-0238">DNA-binding</keyword>
<accession>A0ABR3VY94</accession>
<keyword evidence="4" id="KW-0804">Transcription</keyword>
<organism evidence="7 8">
    <name type="scientific">Phialemonium thermophilum</name>
    <dbReference type="NCBI Taxonomy" id="223376"/>
    <lineage>
        <taxon>Eukaryota</taxon>
        <taxon>Fungi</taxon>
        <taxon>Dikarya</taxon>
        <taxon>Ascomycota</taxon>
        <taxon>Pezizomycotina</taxon>
        <taxon>Sordariomycetes</taxon>
        <taxon>Sordariomycetidae</taxon>
        <taxon>Cephalothecales</taxon>
        <taxon>Cephalothecaceae</taxon>
        <taxon>Phialemonium</taxon>
    </lineage>
</organism>
<evidence type="ECO:0000256" key="3">
    <source>
        <dbReference type="ARBA" id="ARBA00023125"/>
    </source>
</evidence>
<evidence type="ECO:0000259" key="6">
    <source>
        <dbReference type="PROSITE" id="PS50048"/>
    </source>
</evidence>
<sequence>MSSTPGHRACESCRLSKVRCQAVPGASGQCQRCAAAGKECTYTEPRRTKRKRTDVRVGELEQEIKTLASLLRAEKGVEPPPVVPVRPAAVESGFFTPPHGVRPTATAASKTTPVGEPGCLIRLGHLSFPGDAGPKGGRCASDPVEAGVLSMEHAARLFDRYQSQLSVLRPFVVFPPETPAGQLRAARPVLFLAILVASTSTLDKAICDELNELLLQSYAERIIVRGEKSLELVQALLVSTNWHCHAKNFDHLNFHQQLHMAATMAIDLDLGKKPNRPLPTSSLDSSEAARLLLERRRTLVACYNCCSSISLHYHRPNMFPFTSDVEACIEALEQSPWSPPSDSTLTAQARLHHLVDLSEAALGLRGRGSKVDMNDPAFQLSLANCTKQLETWRNETPPQFLNEVLRVQYHSILCLLHQVCLYSDFDVSDFKPPYVINLAATRPPRPRPVLLSPSHLASLTTCMSSAHAVADLFLSLPLTTLVCTPVPVFARMGHAAFVLVKIHIAATVAGGAWNGVVSPDSVRAGYYLDLLVHHLEEVSPHQFRAGYVWYPILYRLREWFTKYCARADGEDDVSGAYDLFEPLRQFPLTSSVDFTVEDETRVSSEVTRSDTDVIREASMLPGVLPAGIEDGDWFQSLTQFPGDLPEGTLSDGLSNGLDGWSNAHAELSGLHSLFTEPVDWPTDK</sequence>
<dbReference type="EMBL" id="JAZHXJ010000928">
    <property type="protein sequence ID" value="KAL1848334.1"/>
    <property type="molecule type" value="Genomic_DNA"/>
</dbReference>
<dbReference type="CDD" id="cd00067">
    <property type="entry name" value="GAL4"/>
    <property type="match status" value="1"/>
</dbReference>
<comment type="subcellular location">
    <subcellularLocation>
        <location evidence="1">Nucleus</location>
    </subcellularLocation>
</comment>
<protein>
    <recommendedName>
        <fullName evidence="6">Zn(2)-C6 fungal-type domain-containing protein</fullName>
    </recommendedName>
</protein>
<dbReference type="PANTHER" id="PTHR31845:SF39">
    <property type="entry name" value="TRANSCRIPTION FACTOR PBCR-RELATED"/>
    <property type="match status" value="1"/>
</dbReference>
<dbReference type="SUPFAM" id="SSF57701">
    <property type="entry name" value="Zn2/Cys6 DNA-binding domain"/>
    <property type="match status" value="1"/>
</dbReference>
<evidence type="ECO:0000256" key="4">
    <source>
        <dbReference type="ARBA" id="ARBA00023163"/>
    </source>
</evidence>
<reference evidence="7 8" key="1">
    <citation type="journal article" date="2024" name="Commun. Biol.">
        <title>Comparative genomic analysis of thermophilic fungi reveals convergent evolutionary adaptations and gene losses.</title>
        <authorList>
            <person name="Steindorff A.S."/>
            <person name="Aguilar-Pontes M.V."/>
            <person name="Robinson A.J."/>
            <person name="Andreopoulos B."/>
            <person name="LaButti K."/>
            <person name="Kuo A."/>
            <person name="Mondo S."/>
            <person name="Riley R."/>
            <person name="Otillar R."/>
            <person name="Haridas S."/>
            <person name="Lipzen A."/>
            <person name="Grimwood J."/>
            <person name="Schmutz J."/>
            <person name="Clum A."/>
            <person name="Reid I.D."/>
            <person name="Moisan M.C."/>
            <person name="Butler G."/>
            <person name="Nguyen T.T.M."/>
            <person name="Dewar K."/>
            <person name="Conant G."/>
            <person name="Drula E."/>
            <person name="Henrissat B."/>
            <person name="Hansel C."/>
            <person name="Singer S."/>
            <person name="Hutchinson M.I."/>
            <person name="de Vries R.P."/>
            <person name="Natvig D.O."/>
            <person name="Powell A.J."/>
            <person name="Tsang A."/>
            <person name="Grigoriev I.V."/>
        </authorList>
    </citation>
    <scope>NUCLEOTIDE SEQUENCE [LARGE SCALE GENOMIC DNA]</scope>
    <source>
        <strain evidence="7 8">ATCC 24622</strain>
    </source>
</reference>
<dbReference type="Gene3D" id="4.10.240.10">
    <property type="entry name" value="Zn(2)-C6 fungal-type DNA-binding domain"/>
    <property type="match status" value="1"/>
</dbReference>
<comment type="caution">
    <text evidence="7">The sequence shown here is derived from an EMBL/GenBank/DDBJ whole genome shotgun (WGS) entry which is preliminary data.</text>
</comment>
<dbReference type="PROSITE" id="PS00463">
    <property type="entry name" value="ZN2_CY6_FUNGAL_1"/>
    <property type="match status" value="1"/>
</dbReference>
<evidence type="ECO:0000313" key="8">
    <source>
        <dbReference type="Proteomes" id="UP001586593"/>
    </source>
</evidence>
<evidence type="ECO:0000256" key="1">
    <source>
        <dbReference type="ARBA" id="ARBA00004123"/>
    </source>
</evidence>
<gene>
    <name evidence="7" type="ORF">VTK73DRAFT_10142</name>
</gene>
<name>A0ABR3VY94_9PEZI</name>
<dbReference type="InterPro" id="IPR001138">
    <property type="entry name" value="Zn2Cys6_DnaBD"/>
</dbReference>
<dbReference type="InterPro" id="IPR036864">
    <property type="entry name" value="Zn2-C6_fun-type_DNA-bd_sf"/>
</dbReference>
<dbReference type="PROSITE" id="PS50048">
    <property type="entry name" value="ZN2_CY6_FUNGAL_2"/>
    <property type="match status" value="1"/>
</dbReference>
<proteinExistence type="predicted"/>
<dbReference type="Proteomes" id="UP001586593">
    <property type="component" value="Unassembled WGS sequence"/>
</dbReference>
<evidence type="ECO:0000313" key="7">
    <source>
        <dbReference type="EMBL" id="KAL1848334.1"/>
    </source>
</evidence>
<dbReference type="CDD" id="cd12148">
    <property type="entry name" value="fungal_TF_MHR"/>
    <property type="match status" value="1"/>
</dbReference>
<dbReference type="SMART" id="SM00066">
    <property type="entry name" value="GAL4"/>
    <property type="match status" value="1"/>
</dbReference>
<evidence type="ECO:0000256" key="2">
    <source>
        <dbReference type="ARBA" id="ARBA00023015"/>
    </source>
</evidence>
<dbReference type="PANTHER" id="PTHR31845">
    <property type="entry name" value="FINGER DOMAIN PROTEIN, PUTATIVE-RELATED"/>
    <property type="match status" value="1"/>
</dbReference>
<keyword evidence="8" id="KW-1185">Reference proteome</keyword>
<feature type="domain" description="Zn(2)-C6 fungal-type" evidence="6">
    <location>
        <begin position="9"/>
        <end position="42"/>
    </location>
</feature>
<keyword evidence="5" id="KW-0539">Nucleus</keyword>
<keyword evidence="2" id="KW-0805">Transcription regulation</keyword>
<evidence type="ECO:0000256" key="5">
    <source>
        <dbReference type="ARBA" id="ARBA00023242"/>
    </source>
</evidence>
<dbReference type="Pfam" id="PF00172">
    <property type="entry name" value="Zn_clus"/>
    <property type="match status" value="1"/>
</dbReference>